<proteinExistence type="predicted"/>
<dbReference type="AlphaFoldDB" id="A0AAV4QSE8"/>
<reference evidence="1 2" key="1">
    <citation type="submission" date="2021-06" db="EMBL/GenBank/DDBJ databases">
        <title>Caerostris extrusa draft genome.</title>
        <authorList>
            <person name="Kono N."/>
            <person name="Arakawa K."/>
        </authorList>
    </citation>
    <scope>NUCLEOTIDE SEQUENCE [LARGE SCALE GENOMIC DNA]</scope>
</reference>
<protein>
    <submittedName>
        <fullName evidence="1">Uncharacterized protein</fullName>
    </submittedName>
</protein>
<evidence type="ECO:0000313" key="1">
    <source>
        <dbReference type="EMBL" id="GIY11030.1"/>
    </source>
</evidence>
<keyword evidence="2" id="KW-1185">Reference proteome</keyword>
<gene>
    <name evidence="1" type="ORF">CEXT_601071</name>
</gene>
<sequence>MGNFRRNSTGNLILTSVQTAEWRTQSYYKRCVSESGNKTTKNTQRKGIRYGMPSPLLALANLEQVEAGVIACEKCCSFSSAI</sequence>
<organism evidence="1 2">
    <name type="scientific">Caerostris extrusa</name>
    <name type="common">Bark spider</name>
    <name type="synonym">Caerostris bankana</name>
    <dbReference type="NCBI Taxonomy" id="172846"/>
    <lineage>
        <taxon>Eukaryota</taxon>
        <taxon>Metazoa</taxon>
        <taxon>Ecdysozoa</taxon>
        <taxon>Arthropoda</taxon>
        <taxon>Chelicerata</taxon>
        <taxon>Arachnida</taxon>
        <taxon>Araneae</taxon>
        <taxon>Araneomorphae</taxon>
        <taxon>Entelegynae</taxon>
        <taxon>Araneoidea</taxon>
        <taxon>Araneidae</taxon>
        <taxon>Caerostris</taxon>
    </lineage>
</organism>
<dbReference type="Proteomes" id="UP001054945">
    <property type="component" value="Unassembled WGS sequence"/>
</dbReference>
<name>A0AAV4QSE8_CAEEX</name>
<comment type="caution">
    <text evidence="1">The sequence shown here is derived from an EMBL/GenBank/DDBJ whole genome shotgun (WGS) entry which is preliminary data.</text>
</comment>
<accession>A0AAV4QSE8</accession>
<evidence type="ECO:0000313" key="2">
    <source>
        <dbReference type="Proteomes" id="UP001054945"/>
    </source>
</evidence>
<dbReference type="EMBL" id="BPLR01006595">
    <property type="protein sequence ID" value="GIY11030.1"/>
    <property type="molecule type" value="Genomic_DNA"/>
</dbReference>